<evidence type="ECO:0000313" key="4">
    <source>
        <dbReference type="Proteomes" id="UP001501725"/>
    </source>
</evidence>
<dbReference type="EMBL" id="BAABGY010000015">
    <property type="protein sequence ID" value="GAA4341413.1"/>
    <property type="molecule type" value="Genomic_DNA"/>
</dbReference>
<keyword evidence="2" id="KW-0472">Membrane</keyword>
<comment type="caution">
    <text evidence="3">The sequence shown here is derived from an EMBL/GenBank/DDBJ whole genome shotgun (WGS) entry which is preliminary data.</text>
</comment>
<evidence type="ECO:0000256" key="2">
    <source>
        <dbReference type="SAM" id="Phobius"/>
    </source>
</evidence>
<dbReference type="Proteomes" id="UP001501725">
    <property type="component" value="Unassembled WGS sequence"/>
</dbReference>
<feature type="transmembrane region" description="Helical" evidence="2">
    <location>
        <begin position="69"/>
        <end position="87"/>
    </location>
</feature>
<organism evidence="3 4">
    <name type="scientific">Flaviaesturariibacter amylovorans</name>
    <dbReference type="NCBI Taxonomy" id="1084520"/>
    <lineage>
        <taxon>Bacteria</taxon>
        <taxon>Pseudomonadati</taxon>
        <taxon>Bacteroidota</taxon>
        <taxon>Chitinophagia</taxon>
        <taxon>Chitinophagales</taxon>
        <taxon>Chitinophagaceae</taxon>
        <taxon>Flaviaestuariibacter</taxon>
    </lineage>
</organism>
<feature type="compositionally biased region" description="Basic and acidic residues" evidence="1">
    <location>
        <begin position="12"/>
        <end position="25"/>
    </location>
</feature>
<evidence type="ECO:0000256" key="1">
    <source>
        <dbReference type="SAM" id="MobiDB-lite"/>
    </source>
</evidence>
<keyword evidence="2" id="KW-0812">Transmembrane</keyword>
<keyword evidence="2" id="KW-1133">Transmembrane helix</keyword>
<gene>
    <name evidence="3" type="ORF">GCM10023184_39840</name>
</gene>
<accession>A0ABP8HMP7</accession>
<name>A0ABP8HMP7_9BACT</name>
<sequence length="93" mass="10320">MSPDRISQTASEGREECKAERAFDPGHRAADRFPVALRAAQGHKGGYVARFLLSSKKRITMAPYSVTELAIIALIAFIVISGTARMLKRVFRR</sequence>
<proteinExistence type="predicted"/>
<evidence type="ECO:0000313" key="3">
    <source>
        <dbReference type="EMBL" id="GAA4341413.1"/>
    </source>
</evidence>
<keyword evidence="4" id="KW-1185">Reference proteome</keyword>
<feature type="compositionally biased region" description="Polar residues" evidence="1">
    <location>
        <begin position="1"/>
        <end position="11"/>
    </location>
</feature>
<evidence type="ECO:0008006" key="5">
    <source>
        <dbReference type="Google" id="ProtNLM"/>
    </source>
</evidence>
<protein>
    <recommendedName>
        <fullName evidence="5">Prepilin-type N-terminal cleavage/methylation domain-containing protein</fullName>
    </recommendedName>
</protein>
<feature type="region of interest" description="Disordered" evidence="1">
    <location>
        <begin position="1"/>
        <end position="25"/>
    </location>
</feature>
<reference evidence="4" key="1">
    <citation type="journal article" date="2019" name="Int. J. Syst. Evol. Microbiol.">
        <title>The Global Catalogue of Microorganisms (GCM) 10K type strain sequencing project: providing services to taxonomists for standard genome sequencing and annotation.</title>
        <authorList>
            <consortium name="The Broad Institute Genomics Platform"/>
            <consortium name="The Broad Institute Genome Sequencing Center for Infectious Disease"/>
            <person name="Wu L."/>
            <person name="Ma J."/>
        </authorList>
    </citation>
    <scope>NUCLEOTIDE SEQUENCE [LARGE SCALE GENOMIC DNA]</scope>
    <source>
        <strain evidence="4">JCM 17919</strain>
    </source>
</reference>